<dbReference type="InterPro" id="IPR036188">
    <property type="entry name" value="FAD/NAD-bd_sf"/>
</dbReference>
<feature type="domain" description="Amine oxidase" evidence="3">
    <location>
        <begin position="181"/>
        <end position="319"/>
    </location>
</feature>
<organism evidence="4 5">
    <name type="scientific">Chloropicon primus</name>
    <dbReference type="NCBI Taxonomy" id="1764295"/>
    <lineage>
        <taxon>Eukaryota</taxon>
        <taxon>Viridiplantae</taxon>
        <taxon>Chlorophyta</taxon>
        <taxon>Chloropicophyceae</taxon>
        <taxon>Chloropicales</taxon>
        <taxon>Chloropicaceae</taxon>
        <taxon>Chloropicon</taxon>
    </lineage>
</organism>
<sequence length="782" mass="87021">MVKCKAKSKGYALKGCNCERCDLLRSKQQERKDKGWGCSKCRYSQNGCLRCDEAKRRRYEARKAAEAELGPECCIPRNQRQLALLERRKEKEEEAKLKSSTRKATKKTKGRKIKKVTKAKRAKKEVVAKREQEKVVGLFPQWHRINEVDLVADYEWVGEGGAELKPLTERKPKVVIIGAGVAGLTAAKALEEDGRFDVTILEARDRIGGRIDTLRLPERPDREGRMIPSCSVDLGASYIHGCGDEEHPIYALAKELGVTCEPSSSAETYVDKACAWFNHTTGRRIVKARIAKVHQVMYAAAQNIIDTAVKERAAGKADFPLSDIFESAVECGIKQKKVSSFDDLDRTMLFCAAKRAWQICADFSKLSGLQEAAWVEEAAETEAKETKEAGGDGGKMKSESPSQEADEPGARLDDLPQPILFPFEATERPPAGGIPVLTGEAMTRDVKGEKKKRRKRSREKKKTIEYHPTDRIVVDGYFDFLIRHLEGKAAVHTNTTVKQVNSYPGGCLVATADKKKYHAEYVLVTLPVGVLKSTSTTSRVRFHPQLSQRKRDAIRTFGMGSENKIVLRFDPLDVFWPTSVPYFISTDDRFRFLSLHYYGKPGILVVHGQPPFSWNWGGLDDTKLVLTLRESLASMFGLSKTPEPLETHVTRWDRDPFSLGSYSYFSVGSSIETVQDLGSCEGLPSEKRVHFAGEGCSNEGHQCVHGAYGTGLDAAKCIIERYKGDGRDAGPPKEGYGATWTPAQSVECSACGQWKDISVSEEEFERIGMMETWACEACEAAA</sequence>
<feature type="region of interest" description="Disordered" evidence="2">
    <location>
        <begin position="443"/>
        <end position="462"/>
    </location>
</feature>
<dbReference type="Pfam" id="PF01593">
    <property type="entry name" value="Amino_oxidase"/>
    <property type="match status" value="2"/>
</dbReference>
<dbReference type="SUPFAM" id="SSF51905">
    <property type="entry name" value="FAD/NAD(P)-binding domain"/>
    <property type="match status" value="1"/>
</dbReference>
<dbReference type="EMBL" id="CP031039">
    <property type="protein sequence ID" value="QDZ21887.1"/>
    <property type="molecule type" value="Genomic_DNA"/>
</dbReference>
<dbReference type="AlphaFoldDB" id="A0A5B8MNB1"/>
<feature type="region of interest" description="Disordered" evidence="2">
    <location>
        <begin position="377"/>
        <end position="413"/>
    </location>
</feature>
<dbReference type="PANTHER" id="PTHR10742:SF410">
    <property type="entry name" value="LYSINE-SPECIFIC HISTONE DEMETHYLASE 2"/>
    <property type="match status" value="1"/>
</dbReference>
<reference evidence="4 5" key="1">
    <citation type="submission" date="2018-07" db="EMBL/GenBank/DDBJ databases">
        <title>The complete nuclear genome of the prasinophyte Chloropicon primus (CCMP1205).</title>
        <authorList>
            <person name="Pombert J.-F."/>
            <person name="Otis C."/>
            <person name="Turmel M."/>
            <person name="Lemieux C."/>
        </authorList>
    </citation>
    <scope>NUCLEOTIDE SEQUENCE [LARGE SCALE GENOMIC DNA]</scope>
    <source>
        <strain evidence="4 5">CCMP1205</strain>
    </source>
</reference>
<dbReference type="Proteomes" id="UP000316726">
    <property type="component" value="Chromosome 6"/>
</dbReference>
<evidence type="ECO:0000256" key="1">
    <source>
        <dbReference type="ARBA" id="ARBA00005995"/>
    </source>
</evidence>
<evidence type="ECO:0000256" key="2">
    <source>
        <dbReference type="SAM" id="MobiDB-lite"/>
    </source>
</evidence>
<evidence type="ECO:0000313" key="4">
    <source>
        <dbReference type="EMBL" id="QDZ21887.1"/>
    </source>
</evidence>
<evidence type="ECO:0000259" key="3">
    <source>
        <dbReference type="Pfam" id="PF01593"/>
    </source>
</evidence>
<evidence type="ECO:0000313" key="5">
    <source>
        <dbReference type="Proteomes" id="UP000316726"/>
    </source>
</evidence>
<name>A0A5B8MNB1_9CHLO</name>
<dbReference type="PANTHER" id="PTHR10742">
    <property type="entry name" value="FLAVIN MONOAMINE OXIDASE"/>
    <property type="match status" value="1"/>
</dbReference>
<dbReference type="STRING" id="1764295.A0A5B8MNB1"/>
<proteinExistence type="inferred from homology"/>
<feature type="domain" description="Amine oxidase" evidence="3">
    <location>
        <begin position="483"/>
        <end position="719"/>
    </location>
</feature>
<dbReference type="InterPro" id="IPR002937">
    <property type="entry name" value="Amino_oxidase"/>
</dbReference>
<dbReference type="SUPFAM" id="SSF54373">
    <property type="entry name" value="FAD-linked reductases, C-terminal domain"/>
    <property type="match status" value="1"/>
</dbReference>
<keyword evidence="5" id="KW-1185">Reference proteome</keyword>
<comment type="similarity">
    <text evidence="1">Belongs to the flavin monoamine oxidase family.</text>
</comment>
<protein>
    <submittedName>
        <fullName evidence="4">Amine oxidase</fullName>
    </submittedName>
</protein>
<dbReference type="InterPro" id="IPR050281">
    <property type="entry name" value="Flavin_monoamine_oxidase"/>
</dbReference>
<accession>A0A5B8MNB1</accession>
<dbReference type="GO" id="GO:0016491">
    <property type="term" value="F:oxidoreductase activity"/>
    <property type="evidence" value="ECO:0007669"/>
    <property type="project" value="InterPro"/>
</dbReference>
<dbReference type="OrthoDB" id="498871at2759"/>
<feature type="compositionally biased region" description="Basic residues" evidence="2">
    <location>
        <begin position="449"/>
        <end position="461"/>
    </location>
</feature>
<gene>
    <name evidence="4" type="ORF">A3770_06p44050</name>
</gene>
<feature type="compositionally biased region" description="Basic and acidic residues" evidence="2">
    <location>
        <begin position="381"/>
        <end position="398"/>
    </location>
</feature>
<dbReference type="Gene3D" id="3.50.50.60">
    <property type="entry name" value="FAD/NAD(P)-binding domain"/>
    <property type="match status" value="2"/>
</dbReference>